<evidence type="ECO:0000313" key="2">
    <source>
        <dbReference type="WBParaSite" id="ES5_v2.g16369.t1"/>
    </source>
</evidence>
<dbReference type="Proteomes" id="UP000887579">
    <property type="component" value="Unplaced"/>
</dbReference>
<protein>
    <submittedName>
        <fullName evidence="2">Uncharacterized protein</fullName>
    </submittedName>
</protein>
<sequence length="158" mass="18464">MQIWHMESYPIGDRRMPHHVFPPKMVTTEQLLNLAGVISYKVDLSDTLSMKKRLSYVRNEKDKVATDVLTLDENIMDLEDKLETLYEPIEKDEDEVFMVLEGAMYYDVEHQDDKWVRIFLERGDLIIIPKGKPYRCTTTSTNFAKIQRFGTRSSANQG</sequence>
<name>A0AC34FG99_9BILA</name>
<accession>A0AC34FG99</accession>
<reference evidence="2" key="1">
    <citation type="submission" date="2022-11" db="UniProtKB">
        <authorList>
            <consortium name="WormBaseParasite"/>
        </authorList>
    </citation>
    <scope>IDENTIFICATION</scope>
</reference>
<dbReference type="WBParaSite" id="ES5_v2.g16369.t1">
    <property type="protein sequence ID" value="ES5_v2.g16369.t1"/>
    <property type="gene ID" value="ES5_v2.g16369"/>
</dbReference>
<evidence type="ECO:0000313" key="1">
    <source>
        <dbReference type="Proteomes" id="UP000887579"/>
    </source>
</evidence>
<organism evidence="1 2">
    <name type="scientific">Panagrolaimus sp. ES5</name>
    <dbReference type="NCBI Taxonomy" id="591445"/>
    <lineage>
        <taxon>Eukaryota</taxon>
        <taxon>Metazoa</taxon>
        <taxon>Ecdysozoa</taxon>
        <taxon>Nematoda</taxon>
        <taxon>Chromadorea</taxon>
        <taxon>Rhabditida</taxon>
        <taxon>Tylenchina</taxon>
        <taxon>Panagrolaimomorpha</taxon>
        <taxon>Panagrolaimoidea</taxon>
        <taxon>Panagrolaimidae</taxon>
        <taxon>Panagrolaimus</taxon>
    </lineage>
</organism>
<proteinExistence type="predicted"/>